<comment type="caution">
    <text evidence="1">The sequence shown here is derived from an EMBL/GenBank/DDBJ whole genome shotgun (WGS) entry which is preliminary data.</text>
</comment>
<accession>X1KNX5</accession>
<dbReference type="AlphaFoldDB" id="X1KNX5"/>
<proteinExistence type="predicted"/>
<protein>
    <submittedName>
        <fullName evidence="1">Uncharacterized protein</fullName>
    </submittedName>
</protein>
<feature type="non-terminal residue" evidence="1">
    <location>
        <position position="1"/>
    </location>
</feature>
<evidence type="ECO:0000313" key="1">
    <source>
        <dbReference type="EMBL" id="GAH83718.1"/>
    </source>
</evidence>
<dbReference type="EMBL" id="BARU01045016">
    <property type="protein sequence ID" value="GAH83718.1"/>
    <property type="molecule type" value="Genomic_DNA"/>
</dbReference>
<gene>
    <name evidence="1" type="ORF">S03H2_68466</name>
</gene>
<reference evidence="1" key="1">
    <citation type="journal article" date="2014" name="Front. Microbiol.">
        <title>High frequency of phylogenetically diverse reductive dehalogenase-homologous genes in deep subseafloor sedimentary metagenomes.</title>
        <authorList>
            <person name="Kawai M."/>
            <person name="Futagami T."/>
            <person name="Toyoda A."/>
            <person name="Takaki Y."/>
            <person name="Nishi S."/>
            <person name="Hori S."/>
            <person name="Arai W."/>
            <person name="Tsubouchi T."/>
            <person name="Morono Y."/>
            <person name="Uchiyama I."/>
            <person name="Ito T."/>
            <person name="Fujiyama A."/>
            <person name="Inagaki F."/>
            <person name="Takami H."/>
        </authorList>
    </citation>
    <scope>NUCLEOTIDE SEQUENCE</scope>
    <source>
        <strain evidence="1">Expedition CK06-06</strain>
    </source>
</reference>
<organism evidence="1">
    <name type="scientific">marine sediment metagenome</name>
    <dbReference type="NCBI Taxonomy" id="412755"/>
    <lineage>
        <taxon>unclassified sequences</taxon>
        <taxon>metagenomes</taxon>
        <taxon>ecological metagenomes</taxon>
    </lineage>
</organism>
<name>X1KNX5_9ZZZZ</name>
<sequence>PESSETKTLWLVKLAGKNHGWRPYLPASRGFLLFVNDPPHYNPALSRSDGVADQSFFLVSSGRHVNINTHAV</sequence>